<dbReference type="EMBL" id="CWJL01000003">
    <property type="protein sequence ID" value="CRY64302.1"/>
    <property type="molecule type" value="Genomic_DNA"/>
</dbReference>
<keyword evidence="2" id="KW-1185">Reference proteome</keyword>
<proteinExistence type="predicted"/>
<gene>
    <name evidence="1" type="ORF">ERS137968_00673</name>
</gene>
<comment type="caution">
    <text evidence="1">The sequence shown here is derived from an EMBL/GenBank/DDBJ whole genome shotgun (WGS) entry which is preliminary data.</text>
</comment>
<evidence type="ECO:0000313" key="1">
    <source>
        <dbReference type="EMBL" id="CRY64302.1"/>
    </source>
</evidence>
<sequence length="75" mass="8437">MNIAFIVLIVLFSSIFFVSQSTIECVINSDVAIVDCYKSSIDTLGITLNNLYENYWSCIQCGDHQVKSSHLSERV</sequence>
<protein>
    <submittedName>
        <fullName evidence="1">Uncharacterized protein</fullName>
    </submittedName>
</protein>
<dbReference type="Proteomes" id="UP000044625">
    <property type="component" value="Unassembled WGS sequence"/>
</dbReference>
<reference evidence="1 2" key="1">
    <citation type="submission" date="2015-03" db="EMBL/GenBank/DDBJ databases">
        <authorList>
            <consortium name="Pathogen Informatics"/>
            <person name="Murphy D."/>
        </authorList>
    </citation>
    <scope>NUCLEOTIDE SEQUENCE [LARGE SCALE GENOMIC DNA]</scope>
    <source>
        <strain evidence="2">type strain: CIP110230</strain>
    </source>
</reference>
<accession>A0ABM9TNC6</accession>
<evidence type="ECO:0000313" key="2">
    <source>
        <dbReference type="Proteomes" id="UP000044625"/>
    </source>
</evidence>
<organism evidence="1 2">
    <name type="scientific">Yersinia pekkanenii</name>
    <dbReference type="NCBI Taxonomy" id="1288385"/>
    <lineage>
        <taxon>Bacteria</taxon>
        <taxon>Pseudomonadati</taxon>
        <taxon>Pseudomonadota</taxon>
        <taxon>Gammaproteobacteria</taxon>
        <taxon>Enterobacterales</taxon>
        <taxon>Yersiniaceae</taxon>
        <taxon>Yersinia</taxon>
    </lineage>
</organism>
<name>A0ABM9TNC6_9GAMM</name>